<dbReference type="Pfam" id="PF00226">
    <property type="entry name" value="DnaJ"/>
    <property type="match status" value="1"/>
</dbReference>
<evidence type="ECO:0000256" key="1">
    <source>
        <dbReference type="SAM" id="MobiDB-lite"/>
    </source>
</evidence>
<feature type="domain" description="J" evidence="2">
    <location>
        <begin position="11"/>
        <end position="69"/>
    </location>
</feature>
<dbReference type="InterPro" id="IPR050817">
    <property type="entry name" value="DjlA_DnaK_co-chaperone"/>
</dbReference>
<dbReference type="Proteomes" id="UP001166293">
    <property type="component" value="Unassembled WGS sequence"/>
</dbReference>
<comment type="caution">
    <text evidence="3">The sequence shown here is derived from an EMBL/GenBank/DDBJ whole genome shotgun (WGS) entry which is preliminary data.</text>
</comment>
<feature type="compositionally biased region" description="Low complexity" evidence="1">
    <location>
        <begin position="107"/>
        <end position="119"/>
    </location>
</feature>
<evidence type="ECO:0000259" key="2">
    <source>
        <dbReference type="PROSITE" id="PS50076"/>
    </source>
</evidence>
<keyword evidence="4" id="KW-1185">Reference proteome</keyword>
<name>A0ABS6N4I3_9RHOB</name>
<dbReference type="SMART" id="SM00271">
    <property type="entry name" value="DnaJ"/>
    <property type="match status" value="1"/>
</dbReference>
<reference evidence="3" key="1">
    <citation type="submission" date="2021-06" db="EMBL/GenBank/DDBJ databases">
        <title>Thalassococcus sp. CAU 1522 isolated from sea sand, Republic of Korea.</title>
        <authorList>
            <person name="Kim W."/>
        </authorList>
    </citation>
    <scope>NUCLEOTIDE SEQUENCE</scope>
    <source>
        <strain evidence="3">CAU 1522</strain>
    </source>
</reference>
<evidence type="ECO:0000313" key="3">
    <source>
        <dbReference type="EMBL" id="MBV2358926.1"/>
    </source>
</evidence>
<accession>A0ABS6N4I3</accession>
<dbReference type="RefSeq" id="WP_217776770.1">
    <property type="nucleotide sequence ID" value="NZ_JAHRWL010000001.1"/>
</dbReference>
<dbReference type="PANTHER" id="PTHR24074">
    <property type="entry name" value="CO-CHAPERONE PROTEIN DJLA"/>
    <property type="match status" value="1"/>
</dbReference>
<feature type="region of interest" description="Disordered" evidence="1">
    <location>
        <begin position="59"/>
        <end position="150"/>
    </location>
</feature>
<dbReference type="EMBL" id="JAHRWL010000001">
    <property type="protein sequence ID" value="MBV2358926.1"/>
    <property type="molecule type" value="Genomic_DNA"/>
</dbReference>
<feature type="compositionally biased region" description="Basic and acidic residues" evidence="1">
    <location>
        <begin position="73"/>
        <end position="92"/>
    </location>
</feature>
<dbReference type="PROSITE" id="PS50076">
    <property type="entry name" value="DNAJ_2"/>
    <property type="match status" value="1"/>
</dbReference>
<organism evidence="3 4">
    <name type="scientific">Thalassococcus arenae</name>
    <dbReference type="NCBI Taxonomy" id="2851652"/>
    <lineage>
        <taxon>Bacteria</taxon>
        <taxon>Pseudomonadati</taxon>
        <taxon>Pseudomonadota</taxon>
        <taxon>Alphaproteobacteria</taxon>
        <taxon>Rhodobacterales</taxon>
        <taxon>Roseobacteraceae</taxon>
        <taxon>Thalassococcus</taxon>
    </lineage>
</organism>
<sequence>MPRSQTLRSPSPYAVLGVTPADDFATIRAAWRRLVKRWHPDVCKAAPDEAVRRLTAVNDAFDSLSVIHKRRQPAGERPDCAARDQSASRREAAPGMRQPRPDPQPAPARTAPPRTATAPGSGPRQTADARPQPHPPRRVPRHPAQDHFAIARGMFSAPPTARVQAFA</sequence>
<protein>
    <submittedName>
        <fullName evidence="3">J domain-containing protein</fullName>
    </submittedName>
</protein>
<gene>
    <name evidence="3" type="ORF">KUH32_03995</name>
</gene>
<evidence type="ECO:0000313" key="4">
    <source>
        <dbReference type="Proteomes" id="UP001166293"/>
    </source>
</evidence>
<dbReference type="CDD" id="cd06257">
    <property type="entry name" value="DnaJ"/>
    <property type="match status" value="1"/>
</dbReference>
<dbReference type="InterPro" id="IPR001623">
    <property type="entry name" value="DnaJ_domain"/>
</dbReference>
<proteinExistence type="predicted"/>